<gene>
    <name evidence="1" type="ORF">S01H1_42823</name>
</gene>
<reference evidence="1" key="1">
    <citation type="journal article" date="2014" name="Front. Microbiol.">
        <title>High frequency of phylogenetically diverse reductive dehalogenase-homologous genes in deep subseafloor sedimentary metagenomes.</title>
        <authorList>
            <person name="Kawai M."/>
            <person name="Futagami T."/>
            <person name="Toyoda A."/>
            <person name="Takaki Y."/>
            <person name="Nishi S."/>
            <person name="Hori S."/>
            <person name="Arai W."/>
            <person name="Tsubouchi T."/>
            <person name="Morono Y."/>
            <person name="Uchiyama I."/>
            <person name="Ito T."/>
            <person name="Fujiyama A."/>
            <person name="Inagaki F."/>
            <person name="Takami H."/>
        </authorList>
    </citation>
    <scope>NUCLEOTIDE SEQUENCE</scope>
    <source>
        <strain evidence="1">Expedition CK06-06</strain>
    </source>
</reference>
<proteinExistence type="predicted"/>
<sequence>MAIVTLTADGDAVIILAAAQPKALIQNNSHHACVIENAADPAAGLVLAPKEIINLPASWIQAWTGKALNGVAVQLRVIADVAAP</sequence>
<dbReference type="AlphaFoldDB" id="X0VEZ1"/>
<evidence type="ECO:0000313" key="1">
    <source>
        <dbReference type="EMBL" id="GAG09817.1"/>
    </source>
</evidence>
<comment type="caution">
    <text evidence="1">The sequence shown here is derived from an EMBL/GenBank/DDBJ whole genome shotgun (WGS) entry which is preliminary data.</text>
</comment>
<dbReference type="EMBL" id="BARS01027250">
    <property type="protein sequence ID" value="GAG09817.1"/>
    <property type="molecule type" value="Genomic_DNA"/>
</dbReference>
<name>X0VEZ1_9ZZZZ</name>
<protein>
    <submittedName>
        <fullName evidence="1">Uncharacterized protein</fullName>
    </submittedName>
</protein>
<accession>X0VEZ1</accession>
<organism evidence="1">
    <name type="scientific">marine sediment metagenome</name>
    <dbReference type="NCBI Taxonomy" id="412755"/>
    <lineage>
        <taxon>unclassified sequences</taxon>
        <taxon>metagenomes</taxon>
        <taxon>ecological metagenomes</taxon>
    </lineage>
</organism>